<sequence length="207" mass="23489">MTSTSAIEKLPGGRLMSLILKPETRVMLDTTVLCSSILTDGLNLKLLRAARAGRYQAVISSICLFEFRRYALEGIKQGKNSFQFTDSYFEKFMELVVFPALRGQPVSESLVSRHSYEVVKMADHRTPIGDMLYELTLMTQEQVVFILEDNNMTKPLSEFDLQDAHVWTTAVATECEYIVTSNKRKFPETIGNIERIHPIDFAKLIGI</sequence>
<proteinExistence type="predicted"/>
<feature type="domain" description="PIN" evidence="1">
    <location>
        <begin position="25"/>
        <end position="184"/>
    </location>
</feature>
<keyword evidence="3" id="KW-1185">Reference proteome</keyword>
<dbReference type="InterPro" id="IPR002716">
    <property type="entry name" value="PIN_dom"/>
</dbReference>
<reference evidence="2 3" key="1">
    <citation type="submission" date="2018-12" db="EMBL/GenBank/DDBJ databases">
        <title>Bacillus chawlae sp. nov., Bacillus glennii sp. nov., and Bacillus saganii sp. nov. Isolated from the Vehicle Assembly Building at Kennedy Space Center where the Viking Spacecraft were Assembled.</title>
        <authorList>
            <person name="Seuylemezian A."/>
            <person name="Vaishampayan P."/>
        </authorList>
    </citation>
    <scope>NUCLEOTIDE SEQUENCE [LARGE SCALE GENOMIC DNA]</scope>
    <source>
        <strain evidence="2 3">L5</strain>
    </source>
</reference>
<dbReference type="OrthoDB" id="2878104at2"/>
<evidence type="ECO:0000313" key="3">
    <source>
        <dbReference type="Proteomes" id="UP000267430"/>
    </source>
</evidence>
<organism evidence="2 3">
    <name type="scientific">Peribacillus cavernae</name>
    <dbReference type="NCBI Taxonomy" id="1674310"/>
    <lineage>
        <taxon>Bacteria</taxon>
        <taxon>Bacillati</taxon>
        <taxon>Bacillota</taxon>
        <taxon>Bacilli</taxon>
        <taxon>Bacillales</taxon>
        <taxon>Bacillaceae</taxon>
        <taxon>Peribacillus</taxon>
    </lineage>
</organism>
<dbReference type="AlphaFoldDB" id="A0A3S0VTP2"/>
<name>A0A3S0VTP2_9BACI</name>
<dbReference type="InterPro" id="IPR029060">
    <property type="entry name" value="PIN-like_dom_sf"/>
</dbReference>
<gene>
    <name evidence="2" type="ORF">ELQ35_01960</name>
</gene>
<dbReference type="SUPFAM" id="SSF88723">
    <property type="entry name" value="PIN domain-like"/>
    <property type="match status" value="1"/>
</dbReference>
<accession>A0A3S0VTP2</accession>
<evidence type="ECO:0000259" key="1">
    <source>
        <dbReference type="Pfam" id="PF13470"/>
    </source>
</evidence>
<dbReference type="Pfam" id="PF13470">
    <property type="entry name" value="PIN_3"/>
    <property type="match status" value="1"/>
</dbReference>
<comment type="caution">
    <text evidence="2">The sequence shown here is derived from an EMBL/GenBank/DDBJ whole genome shotgun (WGS) entry which is preliminary data.</text>
</comment>
<evidence type="ECO:0000313" key="2">
    <source>
        <dbReference type="EMBL" id="RUQ32424.1"/>
    </source>
</evidence>
<protein>
    <submittedName>
        <fullName evidence="2">PIN domain-containing protein</fullName>
    </submittedName>
</protein>
<dbReference type="Proteomes" id="UP000267430">
    <property type="component" value="Unassembled WGS sequence"/>
</dbReference>
<dbReference type="EMBL" id="RYZZ01000002">
    <property type="protein sequence ID" value="RUQ32424.1"/>
    <property type="molecule type" value="Genomic_DNA"/>
</dbReference>